<dbReference type="InterPro" id="IPR020845">
    <property type="entry name" value="AMP-binding_CS"/>
</dbReference>
<dbReference type="PROSITE" id="PS00455">
    <property type="entry name" value="AMP_BINDING"/>
    <property type="match status" value="5"/>
</dbReference>
<feature type="domain" description="Carrier" evidence="5">
    <location>
        <begin position="3111"/>
        <end position="3186"/>
    </location>
</feature>
<dbReference type="Gene3D" id="1.10.1200.10">
    <property type="entry name" value="ACP-like"/>
    <property type="match status" value="5"/>
</dbReference>
<dbReference type="InterPro" id="IPR025110">
    <property type="entry name" value="AMP-bd_C"/>
</dbReference>
<keyword evidence="3" id="KW-0597">Phosphoprotein</keyword>
<sequence length="5754" mass="615262">MVSSIGTSRASGGTEPVRHDRLPLTAAQLGVWHSSRLLDAPMTIAMHIEVAGDLDIVVLERAGRAAGLEMGSGYVRIGIQDDEPYQVVDPDLYTPVDYVDLRESADPVAEAHAWMRRDSLRHIDILRDRLIRNAFLRVGDRHWFWYMAAHHIVLDGFGAMNLIQRTAHIYTAMLSGARPQPLTAGDLGDLVDSDRAYRDSRRFETDRAYWRERLADHREPPTPIPLGGRGTVATVNLGSELPQAVSESVRPAAERFGASESELFIAAFAGCLAHLSGSGDVILSLPVAARTTAVLRRSAGMLSNIVPLRLEVGPHTTISELLRAVRLAVTGALRHQRYRYEDIRRETATAAAPFGTVAGPRINISPVHMEVRLGAVAGQVHVLSTGGVDDLTISVYRSAAAPRYRVDLEARAGLDADDEVRRYHDRLLAYFAEFARADADEPVGAIPVVGDRERRRLLELGTGPRPSVVEYPTLASAPAARARRTPRAIAVTFEGESLSYSELAARVHRLARYLVRVGVGPESMVAVHLRRSIDLVVAVHAIAEAGGAFVPLDPDHPADRTRYVVATTRPVCVLTSTRDRPDIAEAEIIELDRVDLSPHSAGPLTDADRKAPLRQSNTAYVIFTSGSTGRPKGVAMSHGAIVNRLSWLPDGCELTTADTVLQKTPVSFDVSVWELFGPLRTGARLVLARPDGHRDPRYLAEVIVAERVTVAHFVPSMLALFLAEPAARECSSLRVVFASGEALPAAAAQRLTELTGARVHNLYGPTEAAIEVTAHRLTAQETTSVPIGVPVPGTRVYVLDSWLHPVPAGVAGELYLAGAQLARGYAGRAATTAERFVPDPFGTGERMYRTGDLVTWTAAGELEYLGRTDLQVKLRGVRIEPREIESALTGMESIAQAAVAVHTDERLGDQLVAHVVATAAIDTAAVRAELAAVLPHNLVPSAIVVSAALPLTASGKLDRAALPAPVFATRAFRPPSTPAQRTVADAFGAVLGAARVGADDNFFELGGNSLLGARAVARLADGLGIRLAVRDLFDAPTVAALAERIEHTAAGPARPALVPRPRPAHVPLALAQQRMWVLNQLDPASPVDNMPMAIRLSGEVNVRALERAARDLVARHEILRTRYPETPDGPAQRTLAPDAVPIDLAPRPIAAADVAAAVADFASAGFDVGAEIPFRLRLFRTGTTEYVLAAVAHHISADGWSVLPLTRDLMTAYGSRLRGEAPSWSPLPVQYADYSSWQRELLGSADDPDSLLARQAAFWRRTLAGVPDELSLPTDRPRPPTRSSRGGRVTFRIGPELDHRVRRLAREHGVTTFMVVHSAFAVLLARLSGSTDIAVGTPIAGRGAAELDDLIGMFVNTLVLRTTVSPGATFTELLARTEAADLAAFDHADIPFDQVVDLLRPRRSPARNPLFQVALSFDNTPESSFQLHGMRVRPVDLGVDTAKFDLALTIRENADAGSGMAASFSFARDLFDEATVEVFGQRLLRLLSAATSEPDTPVGDLPILSADEYRMLTTGPADPARTTGTGLLPDLLAHGMRPRRDRIAVRDAGRAVSYGELGDDSARLARLLTDRGIGPESVVAVALPRSYDLIVAVSAIAAAGGAYLPIDPAYPAERIGHMLADSAAALGITNSTHAGTLPGETEWLVLDDPATARQCAARPAGPITDADRRHPVRAAHPAYLIYTSGSTGKPKGVCVTHAGLADLVADVTGAMRLTSDDRFLGLTSPSFDPSLLEYLCALHTGATLVIAPPDLVGGPDLAAYLRAERVTHIATTPGVLATMEPGGLEQVTAIGIGGDVAAPELVAKWSPGRDLFNFYGPTETTILSSYARLTAGRRITIGRPVRGMSALVLDDRLRPVPPGVTGELYLAGAGLARGYHGSAGATAERFLPDPWGAAGTRMYRTGDLVRWCAVSGESHLEFVGRCDFQVKIRGFRIELGEIDAVLGRHPRIEFAVTTGRPAAAGTTALVSYVLATGDAALDPADVLEHARRSLPRHMVPAAVVILDELPLTPVGKLDRDALPEPPVPQREFRAPLGEIEPTVAAAFAAVLGLSNDVGRDDDFFELGGNSLVATHVVARLGAALDTRIPVRLVFEAPTVAALAHRAEELAGRGRRTVRAGARPERIPLSPAQRRMWFLNRFDQRSAAYNMAAAVRLTGVLDVDALRSAISDLVARHEILRTVYPETDSGPAQVILPPEQAVPALALWTATPDRVESAVRELAATEFDVTTEVPIRLALIGIRDSGNHVLVMVVHHISADGSSAGPLTRDLMTAYAARSAGTAPDWTPPPVQYADYSIWQRELLGDEDDPESVAAGQIAYWRRALADLPDQLDLPLDHPRPAVQTYAGARAAVDIDADTHRGLVELARAEGATLFMVLHTAFAVLLARLSGAGDIAIGTPIAGRGEPELDDVVGMFVNTLVFRTRVRGGEPFTALLARQRTADIEAFAHSDVPFERLVEALNPPRSTARHPLFQIGFSFQNLPVTRLSLPGLEVSELVIDTGTSQFDLHLNIADRYGATGDPAGISGFLTYATDLFEPATARLLVGRFTRLLAEITARPRTPVGDLTLLDNAERAAIMLARNETRHPLGPATTLPELLADALRARGDAVALVDADGGHLTCAELGARVNRMARQLISLGVGPESRVALALRRSVDLVVAVYAVTVSGGAYVPLDPDQPTERTGAVLRAVAPICVLTDSDTRARLDAGRDKSAADTGTAGSRCGEPHVVVLDELELSTVSSEPITDRERVAAVRPENTAYVIFTSGSTGKPKGVAVPHSAVVNQLLWKKRTFGLDSTDVMVLKTTASFDLSVWEFWSAVVCGGRLVISDPDGDPADLNELIGREGVTTLHTVPSMLEALLADARGGIGASPGSGGRSLRRVLAIGETLPGPTARRFRAAHTGTALFNLYGPTETAVSVTCHPVTGRDRASVPIGRPEWNCRVYVLDSRLHPVPDGVPGELYVGGAQLARGYADRAAATAAAFVADPNVAGARMYRTGDIAVWNRDGELEFRGRGDSQVKIRGFRIELGEIETALLALPGISQAAVLVRAAERLTAYLVPAADDIDVAGVKSALARVLPSYMVPAAVVVSPALPLTVNGKLDRKALPEPDVDVAEFRAPATPAEQLVAGAFGEVLGRDSVGAHDDFFALGGNSLLATRVAARLGAALGTRIPVRAIFETPTAATLAAAVGRQDRTSDRPALVAGQRPDPVPLSPAQQRMWILNRLDPHSAAYNVPVAVRLSGKLDTDALGAAVGDLIARHEVLRTVYPDTAAGPVQDILPPGRSVPESGPRDIAAEDVAADLAEFFAAPFDVTGDIPLRIRLYRITGDRSGSASTEHILAVVVHHIAADGSSLGPLIRDLMTAYAARAAGEAPRWAPLPVQYADFAVWQRALLGADDDPESPAAEQIRYWSRALAGLPDQLELPTDRPRPAVRSAAGGRIPVAVDAALHRALIDLARGENVTLFMVVQTAFAVLLARLSGSGDIALGTPTAGRGEAALDGVIGMFVNTLVLRTRIDATEPFNALLGRQRETDIRAFAHADVPFERLVEVLDPPRSAARHPLFQVGLSFQNLSPAELRLTDVRVEPVEPEVAVAQYDLNLIVADRYDGSGAAAGIEGAVVFARDLYDDEIVRVLADRFVYLLGEIVAHPAAPVGEIALVTASERRALATSCTGTAHEVDPALTLAALFDRAVSAAPGRTALADISYAELGARVNRLARHLISLGVGPESRVGVLVGRSVDLVVAVYAVSVAGGAYVPLDPDQPAERIGAILRTADPVCVLIDMATRDRLAEGRAAAGSGTEGEDLRARGPRGAEHRVVVLDELDVSSLSGASLTDRERVAPLRGTNAAYVIFTSGSTGVPKGVVVPHAAVVNQLLWNNAEFGLAPDDVMVLKATAAFDLSVWEFWSSVVCGGRLVIAAPDGHRDAEYMDELIRREGVTTLYAVPSMLDALVVLAEGRTEVAASGALRRVLAAGETLPGPLAQRFRGVCPDVELFNVYGPTEVAVSSTCHAVTDADQTTVPIGTPEWNIRAYVLDSRLHPVPRGVVGELYLAGAQLARGYAGRSDSTAERFVADPFRDGERMYRTGDLVTCNPQGELVFRGRSDLQVKVRGFRIEPGEIEAALLALPGVARAAVLVRSGAPRGDLLVAYLVPTGNHLEVEAVKSVLSERLPSYLIPAAFVVLAALPLTANGKLDRKALPEPVFDTADYRAPAGPVERIVAGAFTDLLGAERVGADDDFFDLGGNSLLATRVAARVGAALDTRIPVGTLFEAPTVAGFAARIAPDAGSGGLPELVPGPRPEPIPLSPAQQRMWIVNQLDTGSAAYNIPIALRLTGDLDVTALRRAVADVIARHETLRTVYPKRDETPYQLILPALDAVPDLTPKPVCGAEIHERIHDLVSGGFDVTAEVPLRAALFRIETGPHILVLVAHHIAADGWSARPLTRDLMAAYAARVAGRAPEWERPAVQYADFTSWQRAVLGAEDDPRSTAASQIRYWRGALAGLPSESTFPVDRPRPVVASRAGGAVPLTVDAEIARGLRDLARAHDASLFVVVHTALAVLLARMSNATDVAVGAPVAGRGIAALDDSIGMFVNTLVLRTRFDSTRTFADMLVRQRDIDLAAFSHAELPFDRVVEALDLPRQPARSPLFQVALSFQNFPSETVELPGVRVTPVDIPASTEMFDLTVDLGEDPRDGSLSGRISYARDLFDDRTVRHLGERLLGLLRTVAAEPAAVVGDIDLLVPGDEIPCAAHLPGAESDRTVLDLFATQIRDRPDAVAVRAGAESLTYAEMSRRADALARLLISRGVGPGSVVAVGLDRSVRMPIALLAVLRAGAAYLPLDPAYPRARLEFVVADAAPACLITSAPLLATMPADSMPVLLVDDTADGHAEAVAPVRVRADDLAYVIYTSGSTGVPKGVAVTHRNLAHLLSNALRYFDIGVGDVWTVFHSFAFDFAVWELWGALSTGGTAIVVDHPTSRSPEAFRDLLIREQVTVLSQTPSAFRHLDEADRRAGDPALALRYVVFGGEALETATLTGWFERYGDDSPRLVNMYGITETTVHVTFRPLDRRATLGASVGSGIGHGLPGVGAHVLDGRLHPAPTGTPGDLYVTGPQVARGYLGRAGLTATRFVADPAGPPGRRMYRSGDLVRRTTRGLEYLRRGDHQLQLRGFRIEPGEIEAVLTRCGGADAKVIVRDGRLLAYLRGADPAATAGIRRAAARYLPEHMVPAAITVVDSWPMTVNGKLDPRALPEPDFAAQSTARAPRTDRERALAAIVAEVLGLTEIGIDDDFFEMGGDSLSAVRLRSRIRHALGEDIQVQDIFEQRTVAGLATVATRPLGLPARADSVRTAPVPLSYPQQRLLELNDREQLGPGPGRAYNIMLRLHGATPPAVVVQALADLTARHEILRTVFPGQQVILDEALDVETVTTDDIPAATAACLARPFDLRTEVPLRVRLYPDGDSDLLLIVLHHMAADGWSMAPLIHDLATALHARRAGARPQWNSLPIQYAEHAIWQHRVTGEPQSRAVTDTQLAFWRTTLAGLPPAVGPARPADSPQPMAGRVYVYIAPDRYRRSVSLAAAHDASVFMVVHTAFALTLREFDYGNDIAVCAPTAGRTEVGMEDMVGRFTNFLVLRTEVDDHQDFVPLLERVRGTTLAAMDNQDIPFEFVTDALGLRDRLRIRLAFQNIPTSDLRRAGLAATWEPVEAPAPADWDLSLVLSEEKDDDARPRALYGLVEYATDAVDAPTAQRIATRFDEILSSGLESLE</sequence>
<dbReference type="STRING" id="1415166.NONO_c49480"/>
<dbReference type="Gene3D" id="3.30.559.30">
    <property type="entry name" value="Nonribosomal peptide synthetase, condensation domain"/>
    <property type="match status" value="6"/>
</dbReference>
<evidence type="ECO:0000313" key="7">
    <source>
        <dbReference type="Proteomes" id="UP000019150"/>
    </source>
</evidence>
<evidence type="ECO:0000259" key="5">
    <source>
        <dbReference type="PROSITE" id="PS50075"/>
    </source>
</evidence>
<dbReference type="CDD" id="cd19540">
    <property type="entry name" value="LCL_NRPS-like"/>
    <property type="match status" value="4"/>
</dbReference>
<dbReference type="FunFam" id="3.30.300.30:FF:000010">
    <property type="entry name" value="Enterobactin synthetase component F"/>
    <property type="match status" value="2"/>
</dbReference>
<dbReference type="SMART" id="SM00823">
    <property type="entry name" value="PKS_PP"/>
    <property type="match status" value="5"/>
</dbReference>
<dbReference type="Pfam" id="PF00501">
    <property type="entry name" value="AMP-binding"/>
    <property type="match status" value="5"/>
</dbReference>
<protein>
    <submittedName>
        <fullName evidence="6">Non-ribosomal peptide synthetase</fullName>
    </submittedName>
</protein>
<dbReference type="Pfam" id="PF00668">
    <property type="entry name" value="Condensation"/>
    <property type="match status" value="6"/>
</dbReference>
<dbReference type="Proteomes" id="UP000019150">
    <property type="component" value="Chromosome"/>
</dbReference>
<dbReference type="Pfam" id="PF00550">
    <property type="entry name" value="PP-binding"/>
    <property type="match status" value="5"/>
</dbReference>
<dbReference type="GO" id="GO:0005829">
    <property type="term" value="C:cytosol"/>
    <property type="evidence" value="ECO:0007669"/>
    <property type="project" value="TreeGrafter"/>
</dbReference>
<dbReference type="SUPFAM" id="SSF56801">
    <property type="entry name" value="Acetyl-CoA synthetase-like"/>
    <property type="match status" value="5"/>
</dbReference>
<dbReference type="Gene3D" id="2.30.38.10">
    <property type="entry name" value="Luciferase, Domain 3"/>
    <property type="match status" value="4"/>
</dbReference>
<dbReference type="InterPro" id="IPR020806">
    <property type="entry name" value="PKS_PP-bd"/>
</dbReference>
<dbReference type="GO" id="GO:0072330">
    <property type="term" value="P:monocarboxylic acid biosynthetic process"/>
    <property type="evidence" value="ECO:0007669"/>
    <property type="project" value="UniProtKB-ARBA"/>
</dbReference>
<dbReference type="InterPro" id="IPR023213">
    <property type="entry name" value="CAT-like_dom_sf"/>
</dbReference>
<dbReference type="CDD" id="cd05930">
    <property type="entry name" value="A_NRPS"/>
    <property type="match status" value="2"/>
</dbReference>
<dbReference type="GO" id="GO:0008610">
    <property type="term" value="P:lipid biosynthetic process"/>
    <property type="evidence" value="ECO:0007669"/>
    <property type="project" value="UniProtKB-ARBA"/>
</dbReference>
<evidence type="ECO:0000256" key="3">
    <source>
        <dbReference type="ARBA" id="ARBA00022553"/>
    </source>
</evidence>
<comment type="cofactor">
    <cofactor evidence="1">
        <name>pantetheine 4'-phosphate</name>
        <dbReference type="ChEBI" id="CHEBI:47942"/>
    </cofactor>
</comment>
<reference evidence="6 7" key="1">
    <citation type="journal article" date="2014" name="Appl. Environ. Microbiol.">
        <title>Insights into the Microbial Degradation of Rubber and Gutta-Percha by Analysis of the Complete Genome of Nocardia nova SH22a.</title>
        <authorList>
            <person name="Luo Q."/>
            <person name="Hiessl S."/>
            <person name="Poehlein A."/>
            <person name="Daniel R."/>
            <person name="Steinbuchel A."/>
        </authorList>
    </citation>
    <scope>NUCLEOTIDE SEQUENCE [LARGE SCALE GENOMIC DNA]</scope>
    <source>
        <strain evidence="6">SH22a</strain>
    </source>
</reference>
<dbReference type="HOGENOM" id="CLU_222973_0_0_11"/>
<dbReference type="CDD" id="cd17646">
    <property type="entry name" value="A_NRPS_AB3403-like"/>
    <property type="match status" value="1"/>
</dbReference>
<feature type="domain" description="Carrier" evidence="5">
    <location>
        <begin position="2030"/>
        <end position="2106"/>
    </location>
</feature>
<evidence type="ECO:0000256" key="2">
    <source>
        <dbReference type="ARBA" id="ARBA00022450"/>
    </source>
</evidence>
<dbReference type="InterPro" id="IPR000873">
    <property type="entry name" value="AMP-dep_synth/lig_dom"/>
</dbReference>
<keyword evidence="7" id="KW-1185">Reference proteome</keyword>
<dbReference type="GO" id="GO:0044550">
    <property type="term" value="P:secondary metabolite biosynthetic process"/>
    <property type="evidence" value="ECO:0007669"/>
    <property type="project" value="UniProtKB-ARBA"/>
</dbReference>
<proteinExistence type="predicted"/>
<dbReference type="PANTHER" id="PTHR45527:SF14">
    <property type="entry name" value="PLIPASTATIN SYNTHASE SUBUNIT B"/>
    <property type="match status" value="1"/>
</dbReference>
<dbReference type="Gene3D" id="3.30.300.30">
    <property type="match status" value="5"/>
</dbReference>
<dbReference type="InterPro" id="IPR009081">
    <property type="entry name" value="PP-bd_ACP"/>
</dbReference>
<dbReference type="RefSeq" id="WP_025351123.1">
    <property type="nucleotide sequence ID" value="NZ_CP006850.1"/>
</dbReference>
<dbReference type="InterPro" id="IPR010071">
    <property type="entry name" value="AA_adenyl_dom"/>
</dbReference>
<dbReference type="InterPro" id="IPR042099">
    <property type="entry name" value="ANL_N_sf"/>
</dbReference>
<dbReference type="InterPro" id="IPR045851">
    <property type="entry name" value="AMP-bd_C_sf"/>
</dbReference>
<dbReference type="InterPro" id="IPR001242">
    <property type="entry name" value="Condensation_dom"/>
</dbReference>
<dbReference type="PANTHER" id="PTHR45527">
    <property type="entry name" value="NONRIBOSOMAL PEPTIDE SYNTHETASE"/>
    <property type="match status" value="1"/>
</dbReference>
<dbReference type="FunFam" id="3.40.50.12780:FF:000012">
    <property type="entry name" value="Non-ribosomal peptide synthetase"/>
    <property type="match status" value="4"/>
</dbReference>
<dbReference type="SUPFAM" id="SSF47336">
    <property type="entry name" value="ACP-like"/>
    <property type="match status" value="5"/>
</dbReference>
<dbReference type="NCBIfam" id="NF003417">
    <property type="entry name" value="PRK04813.1"/>
    <property type="match status" value="5"/>
</dbReference>
<dbReference type="eggNOG" id="COG1020">
    <property type="taxonomic scope" value="Bacteria"/>
</dbReference>
<dbReference type="Gene3D" id="3.40.50.980">
    <property type="match status" value="8"/>
</dbReference>
<accession>W5TKF9</accession>
<organism evidence="6 7">
    <name type="scientific">Nocardia nova SH22a</name>
    <dbReference type="NCBI Taxonomy" id="1415166"/>
    <lineage>
        <taxon>Bacteria</taxon>
        <taxon>Bacillati</taxon>
        <taxon>Actinomycetota</taxon>
        <taxon>Actinomycetes</taxon>
        <taxon>Mycobacteriales</taxon>
        <taxon>Nocardiaceae</taxon>
        <taxon>Nocardia</taxon>
    </lineage>
</organism>
<dbReference type="EMBL" id="CP006850">
    <property type="protein sequence ID" value="AHH19732.1"/>
    <property type="molecule type" value="Genomic_DNA"/>
</dbReference>
<dbReference type="InterPro" id="IPR036736">
    <property type="entry name" value="ACP-like_sf"/>
</dbReference>
<dbReference type="GO" id="GO:0043041">
    <property type="term" value="P:amino acid activation for nonribosomal peptide biosynthetic process"/>
    <property type="evidence" value="ECO:0007669"/>
    <property type="project" value="TreeGrafter"/>
</dbReference>
<dbReference type="Gene3D" id="3.30.559.10">
    <property type="entry name" value="Chloramphenicol acetyltransferase-like domain"/>
    <property type="match status" value="6"/>
</dbReference>
<dbReference type="Gene3D" id="3.40.50.12780">
    <property type="entry name" value="N-terminal domain of ligase-like"/>
    <property type="match status" value="1"/>
</dbReference>
<dbReference type="NCBIfam" id="NF004282">
    <property type="entry name" value="PRK05691.1"/>
    <property type="match status" value="6"/>
</dbReference>
<dbReference type="OrthoDB" id="5475787at2"/>
<feature type="domain" description="Carrier" evidence="5">
    <location>
        <begin position="4201"/>
        <end position="4276"/>
    </location>
</feature>
<dbReference type="FunFam" id="3.40.50.980:FF:000002">
    <property type="entry name" value="Enterobactin synthetase component F"/>
    <property type="match status" value="1"/>
</dbReference>
<dbReference type="NCBIfam" id="TIGR01733">
    <property type="entry name" value="AA-adenyl-dom"/>
    <property type="match status" value="5"/>
</dbReference>
<dbReference type="UniPathway" id="UPA00011"/>
<feature type="domain" description="Carrier" evidence="5">
    <location>
        <begin position="5251"/>
        <end position="5326"/>
    </location>
</feature>
<dbReference type="KEGG" id="nno:NONO_c49480"/>
<gene>
    <name evidence="6" type="ORF">NONO_c49480</name>
</gene>
<dbReference type="PROSITE" id="PS00012">
    <property type="entry name" value="PHOSPHOPANTETHEINE"/>
    <property type="match status" value="5"/>
</dbReference>
<dbReference type="CDD" id="cd17643">
    <property type="entry name" value="A_NRPS_Cytc1-like"/>
    <property type="match status" value="1"/>
</dbReference>
<keyword evidence="2" id="KW-0596">Phosphopantetheine</keyword>
<dbReference type="InterPro" id="IPR006162">
    <property type="entry name" value="Ppantetheine_attach_site"/>
</dbReference>
<dbReference type="FunFam" id="1.10.1200.10:FF:000016">
    <property type="entry name" value="Non-ribosomal peptide synthase"/>
    <property type="match status" value="1"/>
</dbReference>
<dbReference type="FunFam" id="3.40.50.980:FF:000001">
    <property type="entry name" value="Non-ribosomal peptide synthetase"/>
    <property type="match status" value="3"/>
</dbReference>
<dbReference type="FunFam" id="2.30.38.10:FF:000001">
    <property type="entry name" value="Non-ribosomal peptide synthetase PvdI"/>
    <property type="match status" value="1"/>
</dbReference>
<evidence type="ECO:0000313" key="6">
    <source>
        <dbReference type="EMBL" id="AHH19732.1"/>
    </source>
</evidence>
<dbReference type="PROSITE" id="PS50075">
    <property type="entry name" value="CARRIER"/>
    <property type="match status" value="5"/>
</dbReference>
<evidence type="ECO:0000256" key="4">
    <source>
        <dbReference type="SAM" id="MobiDB-lite"/>
    </source>
</evidence>
<dbReference type="Pfam" id="PF13193">
    <property type="entry name" value="AMP-binding_C"/>
    <property type="match status" value="4"/>
</dbReference>
<feature type="domain" description="Carrier" evidence="5">
    <location>
        <begin position="974"/>
        <end position="1049"/>
    </location>
</feature>
<dbReference type="GO" id="GO:0003824">
    <property type="term" value="F:catalytic activity"/>
    <property type="evidence" value="ECO:0007669"/>
    <property type="project" value="InterPro"/>
</dbReference>
<dbReference type="GO" id="GO:0031177">
    <property type="term" value="F:phosphopantetheine binding"/>
    <property type="evidence" value="ECO:0007669"/>
    <property type="project" value="InterPro"/>
</dbReference>
<name>W5TKF9_9NOCA</name>
<dbReference type="SUPFAM" id="SSF52777">
    <property type="entry name" value="CoA-dependent acyltransferases"/>
    <property type="match status" value="12"/>
</dbReference>
<dbReference type="PATRIC" id="fig|1415166.3.peg.5105"/>
<evidence type="ECO:0000256" key="1">
    <source>
        <dbReference type="ARBA" id="ARBA00001957"/>
    </source>
</evidence>
<feature type="region of interest" description="Disordered" evidence="4">
    <location>
        <begin position="1269"/>
        <end position="1288"/>
    </location>
</feature>